<protein>
    <submittedName>
        <fullName evidence="1">Nucleotidyltransferase</fullName>
    </submittedName>
</protein>
<comment type="caution">
    <text evidence="1">The sequence shown here is derived from an EMBL/GenBank/DDBJ whole genome shotgun (WGS) entry which is preliminary data.</text>
</comment>
<name>A0A426FLP8_9BURK</name>
<dbReference type="Pfam" id="PF08780">
    <property type="entry name" value="NTase_sub_bind"/>
    <property type="match status" value="1"/>
</dbReference>
<dbReference type="Gene3D" id="1.20.120.330">
    <property type="entry name" value="Nucleotidyltransferases domain 2"/>
    <property type="match status" value="1"/>
</dbReference>
<dbReference type="EMBL" id="RRUE01000002">
    <property type="protein sequence ID" value="RRN43623.1"/>
    <property type="molecule type" value="Genomic_DNA"/>
</dbReference>
<dbReference type="OrthoDB" id="9810452at2"/>
<gene>
    <name evidence="1" type="ORF">EHV23_09300</name>
</gene>
<dbReference type="NCBIfam" id="TIGR01987">
    <property type="entry name" value="HI0074"/>
    <property type="match status" value="1"/>
</dbReference>
<dbReference type="AlphaFoldDB" id="A0A426FLP8"/>
<dbReference type="Proteomes" id="UP000270261">
    <property type="component" value="Unassembled WGS sequence"/>
</dbReference>
<organism evidence="1 2">
    <name type="scientific">Lautropia dentalis</name>
    <dbReference type="NCBI Taxonomy" id="2490857"/>
    <lineage>
        <taxon>Bacteria</taxon>
        <taxon>Pseudomonadati</taxon>
        <taxon>Pseudomonadota</taxon>
        <taxon>Betaproteobacteria</taxon>
        <taxon>Burkholderiales</taxon>
        <taxon>Burkholderiaceae</taxon>
        <taxon>Lautropia</taxon>
    </lineage>
</organism>
<evidence type="ECO:0000313" key="1">
    <source>
        <dbReference type="EMBL" id="RRN43623.1"/>
    </source>
</evidence>
<accession>A0A426FLP8</accession>
<dbReference type="InterPro" id="IPR010235">
    <property type="entry name" value="HepT"/>
</dbReference>
<evidence type="ECO:0000313" key="2">
    <source>
        <dbReference type="Proteomes" id="UP000270261"/>
    </source>
</evidence>
<reference evidence="1 2" key="1">
    <citation type="submission" date="2018-11" db="EMBL/GenBank/DDBJ databases">
        <title>Genome sequencing of Lautropia sp. KCOM 2505 (= ChDC F240).</title>
        <authorList>
            <person name="Kook J.-K."/>
            <person name="Park S.-N."/>
            <person name="Lim Y.K."/>
        </authorList>
    </citation>
    <scope>NUCLEOTIDE SEQUENCE [LARGE SCALE GENOMIC DNA]</scope>
    <source>
        <strain evidence="1 2">KCOM 2505</strain>
    </source>
</reference>
<dbReference type="GO" id="GO:0016740">
    <property type="term" value="F:transferase activity"/>
    <property type="evidence" value="ECO:0007669"/>
    <property type="project" value="UniProtKB-KW"/>
</dbReference>
<proteinExistence type="predicted"/>
<keyword evidence="2" id="KW-1185">Reference proteome</keyword>
<keyword evidence="1" id="KW-0808">Transferase</keyword>
<dbReference type="RefSeq" id="WP_125095828.1">
    <property type="nucleotide sequence ID" value="NZ_RRUE01000002.1"/>
</dbReference>
<dbReference type="SUPFAM" id="SSF81593">
    <property type="entry name" value="Nucleotidyltransferase substrate binding subunit/domain"/>
    <property type="match status" value="1"/>
</dbReference>
<sequence>MSSIQLDLTPLDNAIARLDEGWTRYQRDVSDIQIRDGLIQRFEFTYEISHKMLRRFLELTSANPAEFDGMAFQDMIRTGNERGLLLGDWPAWRKYREMRSRTSHTYDEEVAIEVVKGIPAFQREAAHLLQRLRAGIE</sequence>